<feature type="binding site" evidence="4">
    <location>
        <begin position="636"/>
        <end position="643"/>
    </location>
    <ligand>
        <name>ATP</name>
        <dbReference type="ChEBI" id="CHEBI:30616"/>
    </ligand>
</feature>
<evidence type="ECO:0000313" key="8">
    <source>
        <dbReference type="EMBL" id="AEH10391.1"/>
    </source>
</evidence>
<evidence type="ECO:0000256" key="3">
    <source>
        <dbReference type="ARBA" id="ARBA00022840"/>
    </source>
</evidence>
<keyword evidence="5" id="KW-1133">Transmembrane helix</keyword>
<dbReference type="STRING" id="656024.FsymDg_3079"/>
<keyword evidence="5" id="KW-0812">Transmembrane</keyword>
<dbReference type="GO" id="GO:0003677">
    <property type="term" value="F:DNA binding"/>
    <property type="evidence" value="ECO:0007669"/>
    <property type="project" value="InterPro"/>
</dbReference>
<dbReference type="PROSITE" id="PS50006">
    <property type="entry name" value="FHA_DOMAIN"/>
    <property type="match status" value="1"/>
</dbReference>
<dbReference type="Pfam" id="PF01580">
    <property type="entry name" value="FtsK_SpoIIIE"/>
    <property type="match status" value="2"/>
</dbReference>
<feature type="transmembrane region" description="Helical" evidence="5">
    <location>
        <begin position="252"/>
        <end position="270"/>
    </location>
</feature>
<feature type="domain" description="FtsK" evidence="7">
    <location>
        <begin position="618"/>
        <end position="817"/>
    </location>
</feature>
<dbReference type="CDD" id="cd00060">
    <property type="entry name" value="FHA"/>
    <property type="match status" value="1"/>
</dbReference>
<feature type="binding site" evidence="4">
    <location>
        <begin position="976"/>
        <end position="983"/>
    </location>
    <ligand>
        <name>ATP</name>
        <dbReference type="ChEBI" id="CHEBI:30616"/>
    </ligand>
</feature>
<dbReference type="InterPro" id="IPR050206">
    <property type="entry name" value="FtsK/SpoIIIE/SftA"/>
</dbReference>
<dbReference type="eggNOG" id="COG1618">
    <property type="taxonomic scope" value="Bacteria"/>
</dbReference>
<sequence>MILRLSVHDPDAGTRRDVEISAAPETEVGSVLDALPLPVGGRRCFVGDQPLDRAGSVAESPLVHGATIGIGAPGPCPRAVQPGVAGALRVWDGHDAGLIVWLAPGRHLLGRDPQTQVALGCDEVSRQHAALTVSSDATVTVEDLGSSNGTLIDGALVTGPAPLPAGAVLETGTDRMEWVPLPRTPLRTSRGQDGRLDFDRAFAPTPAVSRTELTLPSAPSRHAASRGALWIPALLPLVAGAVLFAVLRNPLVLLMCLLGPVSILGAQLVARGQRAADNRRFEAEKAAALDRITALVAAEEKIRRARAPDRLDLTLAATGADRRVWPRNADSPDGLRLRVGIADEPASIDLRGQRWTGFEEPTLHGVPLTVDLRTVGVLGVTGASGPADDLARWLLVQLGVLRSPDDLRIVLITSGSRDHLAWATWLPHVAADSAGPVPCWVGNTEQTRSSRIAELRDLITIRSAERRGAGTVRFAEDVVVLLDGALALRNLPGMKAILRDGPEAGVYVIAVDRHGMNECRAECQVDDTGAVQLTHNRGERVSVGRAEGTSPDDAERLARAVAPLRDRLSLGSAESAIPYPVRFLDLVGVGVASADDVLALWANQPGPTTQVPLGADADGPVTVDLAGQGPHTMLGGATGAGKSILLQTLVTSLLLANAPDELNLVLVDFKGGSAFLPFERCPHVVGLIRSTGETSADVFDEAAAERVLASVRAEVRRRESLLARYGGEIDEYWAARRSAPGLPALPRLVMIFDEFARVLETSPDFLRALVNVAAKGRSLGMHLVLATQSLQGKLSAELKNNIDLRITLRQNEPADSVEVLGVSDAATIPGRLRGRGMILCTKDETRTPRVFQSGYLGDPPPAGGAPPARIRIVGWTALGTARPEEQADHGGATTDQTLTVRAVEAAAHRLGRPAPFRPLLPPLPADLTLDDLATAWGDDEPAATAVPYGLIDSPDAQAQPPAVLDLAGSDRLLAAGGPQQGRTTLARTLITSLASRLRPDEAQVYVIEHQPAGLATYAGLPHCGAVIAGGEPDRIRRFVTWLRDEVTRRQIGRSGGAVTTAGRRDPWIVVIVDGWERFENRGDPTFLETSLLTTLRETIVAGPPLGVHVVPLGGQELLTSKVAALFTRRLLLPFGKEELRRAHLPSGVASPPAVPGRAADAASGAQIQICRPSVDADTFIDQVTTRLSAAGLATAAVTGPVTARPAIPGTAAAGPLAARPPVVGPPMTTDQHTAAGLPRPFPPLPAHVTVDALRLPDPAPSGTWLPLGVGGPDVDVVGLDLFDAGPHLLLVSGPAGSGRTTAAAVVTRGLRRAGVGVLAIAPPRSPLPSLIGDDGGVRVVTGTVLKDTDLRAAAEAFGDGRYAVVVDDCDQITLVPTQVNFADGPTLLQDIASPGALGRHALVLCGDAAPILTGQRRSLARVVSEIMTSGARLLLTPTSPVVAREHGFKLEPDQFFATPPGRGHLATARTTILIHLARQPSVTE</sequence>
<dbReference type="eggNOG" id="COG1674">
    <property type="taxonomic scope" value="Bacteria"/>
</dbReference>
<dbReference type="SUPFAM" id="SSF49879">
    <property type="entry name" value="SMAD/FHA domain"/>
    <property type="match status" value="1"/>
</dbReference>
<dbReference type="SMART" id="SM00240">
    <property type="entry name" value="FHA"/>
    <property type="match status" value="1"/>
</dbReference>
<dbReference type="SUPFAM" id="SSF52540">
    <property type="entry name" value="P-loop containing nucleoside triphosphate hydrolases"/>
    <property type="match status" value="2"/>
</dbReference>
<dbReference type="Gene3D" id="2.60.200.20">
    <property type="match status" value="1"/>
</dbReference>
<gene>
    <name evidence="8" type="ordered locus">FsymDg_3079</name>
</gene>
<proteinExistence type="predicted"/>
<dbReference type="InterPro" id="IPR002543">
    <property type="entry name" value="FtsK_dom"/>
</dbReference>
<dbReference type="eggNOG" id="COG1716">
    <property type="taxonomic scope" value="Bacteria"/>
</dbReference>
<dbReference type="PROSITE" id="PS50901">
    <property type="entry name" value="FTSK"/>
    <property type="match status" value="2"/>
</dbReference>
<accession>F8AXN5</accession>
<dbReference type="SMART" id="SM00382">
    <property type="entry name" value="AAA"/>
    <property type="match status" value="2"/>
</dbReference>
<dbReference type="HOGENOM" id="CLU_003134_6_0_11"/>
<evidence type="ECO:0000256" key="5">
    <source>
        <dbReference type="SAM" id="Phobius"/>
    </source>
</evidence>
<evidence type="ECO:0000256" key="2">
    <source>
        <dbReference type="ARBA" id="ARBA00022741"/>
    </source>
</evidence>
<dbReference type="KEGG" id="fsy:FsymDg_3079"/>
<feature type="domain" description="FHA" evidence="6">
    <location>
        <begin position="107"/>
        <end position="157"/>
    </location>
</feature>
<evidence type="ECO:0000256" key="4">
    <source>
        <dbReference type="PROSITE-ProRule" id="PRU00289"/>
    </source>
</evidence>
<dbReference type="Pfam" id="PF00498">
    <property type="entry name" value="FHA"/>
    <property type="match status" value="1"/>
</dbReference>
<dbReference type="GO" id="GO:0005524">
    <property type="term" value="F:ATP binding"/>
    <property type="evidence" value="ECO:0007669"/>
    <property type="project" value="UniProtKB-UniRule"/>
</dbReference>
<evidence type="ECO:0000256" key="1">
    <source>
        <dbReference type="ARBA" id="ARBA00022553"/>
    </source>
</evidence>
<evidence type="ECO:0000313" key="9">
    <source>
        <dbReference type="Proteomes" id="UP000001549"/>
    </source>
</evidence>
<keyword evidence="2 4" id="KW-0547">Nucleotide-binding</keyword>
<dbReference type="PANTHER" id="PTHR22683">
    <property type="entry name" value="SPORULATION PROTEIN RELATED"/>
    <property type="match status" value="1"/>
</dbReference>
<feature type="transmembrane region" description="Helical" evidence="5">
    <location>
        <begin position="227"/>
        <end position="246"/>
    </location>
</feature>
<organism evidence="8 9">
    <name type="scientific">Candidatus Protofrankia datiscae</name>
    <dbReference type="NCBI Taxonomy" id="2716812"/>
    <lineage>
        <taxon>Bacteria</taxon>
        <taxon>Bacillati</taxon>
        <taxon>Actinomycetota</taxon>
        <taxon>Actinomycetes</taxon>
        <taxon>Frankiales</taxon>
        <taxon>Frankiaceae</taxon>
        <taxon>Protofrankia</taxon>
    </lineage>
</organism>
<dbReference type="CDD" id="cd01127">
    <property type="entry name" value="TrwB_TraG_TraD_VirD4"/>
    <property type="match status" value="1"/>
</dbReference>
<keyword evidence="9" id="KW-1185">Reference proteome</keyword>
<dbReference type="InterPro" id="IPR008984">
    <property type="entry name" value="SMAD_FHA_dom_sf"/>
</dbReference>
<reference evidence="8 9" key="1">
    <citation type="submission" date="2011-05" db="EMBL/GenBank/DDBJ databases">
        <title>Complete sequence of chromosome of Frankia symbiont of Datisca glomerata.</title>
        <authorList>
            <consortium name="US DOE Joint Genome Institute"/>
            <person name="Lucas S."/>
            <person name="Han J."/>
            <person name="Lapidus A."/>
            <person name="Cheng J.-F."/>
            <person name="Goodwin L."/>
            <person name="Pitluck S."/>
            <person name="Peters L."/>
            <person name="Mikhailova N."/>
            <person name="Chertkov O."/>
            <person name="Teshima H."/>
            <person name="Han C."/>
            <person name="Tapia R."/>
            <person name="Land M."/>
            <person name="Hauser L."/>
            <person name="Kyrpides N."/>
            <person name="Ivanova N."/>
            <person name="Pagani I."/>
            <person name="Berry A."/>
            <person name="Pawlowski K."/>
            <person name="Persson T."/>
            <person name="Vanden Heuvel B."/>
            <person name="Benson D."/>
            <person name="Woyke T."/>
        </authorList>
    </citation>
    <scope>NUCLEOTIDE SEQUENCE [LARGE SCALE GENOMIC DNA]</scope>
    <source>
        <strain evidence="9">4085684</strain>
    </source>
</reference>
<feature type="domain" description="FtsK" evidence="7">
    <location>
        <begin position="959"/>
        <end position="1141"/>
    </location>
</feature>
<keyword evidence="1" id="KW-0597">Phosphoprotein</keyword>
<evidence type="ECO:0000259" key="7">
    <source>
        <dbReference type="PROSITE" id="PS50901"/>
    </source>
</evidence>
<dbReference type="Gene3D" id="3.40.50.300">
    <property type="entry name" value="P-loop containing nucleotide triphosphate hydrolases"/>
    <property type="match status" value="4"/>
</dbReference>
<dbReference type="InterPro" id="IPR027417">
    <property type="entry name" value="P-loop_NTPase"/>
</dbReference>
<dbReference type="InterPro" id="IPR000253">
    <property type="entry name" value="FHA_dom"/>
</dbReference>
<keyword evidence="3 4" id="KW-0067">ATP-binding</keyword>
<name>F8AXN5_9ACTN</name>
<dbReference type="PANTHER" id="PTHR22683:SF1">
    <property type="entry name" value="TYPE VII SECRETION SYSTEM PROTEIN ESSC"/>
    <property type="match status" value="1"/>
</dbReference>
<protein>
    <submittedName>
        <fullName evidence="8">FHA domain containing protein</fullName>
    </submittedName>
</protein>
<evidence type="ECO:0000259" key="6">
    <source>
        <dbReference type="PROSITE" id="PS50006"/>
    </source>
</evidence>
<dbReference type="EMBL" id="CP002801">
    <property type="protein sequence ID" value="AEH10391.1"/>
    <property type="molecule type" value="Genomic_DNA"/>
</dbReference>
<keyword evidence="5" id="KW-0472">Membrane</keyword>
<dbReference type="Proteomes" id="UP000001549">
    <property type="component" value="Chromosome"/>
</dbReference>
<dbReference type="InterPro" id="IPR003593">
    <property type="entry name" value="AAA+_ATPase"/>
</dbReference>
<dbReference type="RefSeq" id="WP_013874291.1">
    <property type="nucleotide sequence ID" value="NC_015656.1"/>
</dbReference>